<keyword evidence="3" id="KW-0238">DNA-binding</keyword>
<evidence type="ECO:0000256" key="1">
    <source>
        <dbReference type="ARBA" id="ARBA00009437"/>
    </source>
</evidence>
<dbReference type="SUPFAM" id="SSF53850">
    <property type="entry name" value="Periplasmic binding protein-like II"/>
    <property type="match status" value="1"/>
</dbReference>
<dbReference type="PANTHER" id="PTHR30419:SF8">
    <property type="entry name" value="NITROGEN ASSIMILATION TRANSCRIPTIONAL ACTIVATOR-RELATED"/>
    <property type="match status" value="1"/>
</dbReference>
<evidence type="ECO:0000313" key="6">
    <source>
        <dbReference type="EMBL" id="MBD8892657.1"/>
    </source>
</evidence>
<dbReference type="InterPro" id="IPR050950">
    <property type="entry name" value="HTH-type_LysR_regulators"/>
</dbReference>
<keyword evidence="2" id="KW-0805">Transcription regulation</keyword>
<keyword evidence="4" id="KW-0804">Transcription</keyword>
<evidence type="ECO:0000259" key="5">
    <source>
        <dbReference type="PROSITE" id="PS50931"/>
    </source>
</evidence>
<accession>A0ABR9CP55</accession>
<reference evidence="7" key="1">
    <citation type="submission" date="2020-09" db="EMBL/GenBank/DDBJ databases">
        <title>The genome sequence of strain Labrenzia suaedae 4C16A.</title>
        <authorList>
            <person name="Liu Y."/>
        </authorList>
    </citation>
    <scope>NUCLEOTIDE SEQUENCE [LARGE SCALE GENOMIC DNA]</scope>
    <source>
        <strain evidence="7">4C16A</strain>
    </source>
</reference>
<evidence type="ECO:0000256" key="3">
    <source>
        <dbReference type="ARBA" id="ARBA00023125"/>
    </source>
</evidence>
<dbReference type="RefSeq" id="WP_192148782.1">
    <property type="nucleotide sequence ID" value="NZ_JACYXI010000008.1"/>
</dbReference>
<dbReference type="CDD" id="cd05466">
    <property type="entry name" value="PBP2_LTTR_substrate"/>
    <property type="match status" value="1"/>
</dbReference>
<sequence length="304" mass="33827">MTRLTTRSRLRHMQALVMLDDLRSMTRAAQAMGMTQPAMTQLVAELEQLLEVTLFLRHSRGVDPTPVAQELLPVARRVLVAMEEGAAAVATRMRRDSGPVRIAATIAGVGALLDRALPTLLRIHPNLRLQVESVVGQALHASFNEDESDIILCRRQRVVTEGWVFVECCPDAAVIVAGPGHPLAGKSSINAEELRRCVWLQNHVASIARHALDDLRERLGWDDIRETHVISRIPELIWAMLREGTMVALVPRSAVLPRLTDGNLVELPFDVNWPLEPVGFYWRADTATSSVRLLAKAFEALRQD</sequence>
<keyword evidence="7" id="KW-1185">Reference proteome</keyword>
<dbReference type="Pfam" id="PF03466">
    <property type="entry name" value="LysR_substrate"/>
    <property type="match status" value="1"/>
</dbReference>
<dbReference type="InterPro" id="IPR036388">
    <property type="entry name" value="WH-like_DNA-bd_sf"/>
</dbReference>
<comment type="caution">
    <text evidence="6">The sequence shown here is derived from an EMBL/GenBank/DDBJ whole genome shotgun (WGS) entry which is preliminary data.</text>
</comment>
<dbReference type="SUPFAM" id="SSF46785">
    <property type="entry name" value="Winged helix' DNA-binding domain"/>
    <property type="match status" value="1"/>
</dbReference>
<dbReference type="Gene3D" id="3.40.190.10">
    <property type="entry name" value="Periplasmic binding protein-like II"/>
    <property type="match status" value="2"/>
</dbReference>
<dbReference type="InterPro" id="IPR005119">
    <property type="entry name" value="LysR_subst-bd"/>
</dbReference>
<dbReference type="PRINTS" id="PR00039">
    <property type="entry name" value="HTHLYSR"/>
</dbReference>
<dbReference type="EMBL" id="JACYXI010000008">
    <property type="protein sequence ID" value="MBD8892657.1"/>
    <property type="molecule type" value="Genomic_DNA"/>
</dbReference>
<dbReference type="PANTHER" id="PTHR30419">
    <property type="entry name" value="HTH-TYPE TRANSCRIPTIONAL REGULATOR YBHD"/>
    <property type="match status" value="1"/>
</dbReference>
<evidence type="ECO:0000256" key="4">
    <source>
        <dbReference type="ARBA" id="ARBA00023163"/>
    </source>
</evidence>
<evidence type="ECO:0000256" key="2">
    <source>
        <dbReference type="ARBA" id="ARBA00023015"/>
    </source>
</evidence>
<dbReference type="Pfam" id="PF00126">
    <property type="entry name" value="HTH_1"/>
    <property type="match status" value="1"/>
</dbReference>
<name>A0ABR9CP55_9HYPH</name>
<dbReference type="InterPro" id="IPR036390">
    <property type="entry name" value="WH_DNA-bd_sf"/>
</dbReference>
<proteinExistence type="inferred from homology"/>
<organism evidence="6 7">
    <name type="scientific">Roseibium litorale</name>
    <dbReference type="NCBI Taxonomy" id="2803841"/>
    <lineage>
        <taxon>Bacteria</taxon>
        <taxon>Pseudomonadati</taxon>
        <taxon>Pseudomonadota</taxon>
        <taxon>Alphaproteobacteria</taxon>
        <taxon>Hyphomicrobiales</taxon>
        <taxon>Stappiaceae</taxon>
        <taxon>Roseibium</taxon>
    </lineage>
</organism>
<dbReference type="PROSITE" id="PS50931">
    <property type="entry name" value="HTH_LYSR"/>
    <property type="match status" value="1"/>
</dbReference>
<dbReference type="Gene3D" id="1.10.10.10">
    <property type="entry name" value="Winged helix-like DNA-binding domain superfamily/Winged helix DNA-binding domain"/>
    <property type="match status" value="1"/>
</dbReference>
<protein>
    <submittedName>
        <fullName evidence="6">LysR family transcriptional regulator</fullName>
    </submittedName>
</protein>
<dbReference type="Proteomes" id="UP000632063">
    <property type="component" value="Unassembled WGS sequence"/>
</dbReference>
<dbReference type="InterPro" id="IPR000847">
    <property type="entry name" value="LysR_HTH_N"/>
</dbReference>
<feature type="domain" description="HTH lysR-type" evidence="5">
    <location>
        <begin position="10"/>
        <end position="65"/>
    </location>
</feature>
<comment type="similarity">
    <text evidence="1">Belongs to the LysR transcriptional regulatory family.</text>
</comment>
<reference evidence="6 7" key="2">
    <citation type="journal article" date="2021" name="Int. J. Syst. Evol. Microbiol.">
        <title>Roseibium litorale sp. nov., isolated from a tidal flat sediment and proposal for the reclassification of Labrenzia polysiphoniae as Roseibium polysiphoniae comb. nov.</title>
        <authorList>
            <person name="Liu Y."/>
            <person name="Pei T."/>
            <person name="Du J."/>
            <person name="Chao M."/>
            <person name="Deng M.R."/>
            <person name="Zhu H."/>
        </authorList>
    </citation>
    <scope>NUCLEOTIDE SEQUENCE [LARGE SCALE GENOMIC DNA]</scope>
    <source>
        <strain evidence="6 7">4C16A</strain>
    </source>
</reference>
<evidence type="ECO:0000313" key="7">
    <source>
        <dbReference type="Proteomes" id="UP000632063"/>
    </source>
</evidence>
<gene>
    <name evidence="6" type="ORF">IG616_14015</name>
</gene>